<evidence type="ECO:0000256" key="1">
    <source>
        <dbReference type="SAM" id="Phobius"/>
    </source>
</evidence>
<protein>
    <submittedName>
        <fullName evidence="2">Uncharacterized protein</fullName>
    </submittedName>
</protein>
<comment type="caution">
    <text evidence="2">The sequence shown here is derived from an EMBL/GenBank/DDBJ whole genome shotgun (WGS) entry which is preliminary data.</text>
</comment>
<dbReference type="Proteomes" id="UP001597073">
    <property type="component" value="Unassembled WGS sequence"/>
</dbReference>
<organism evidence="2 3">
    <name type="scientific">Mucilaginibacter lutimaris</name>
    <dbReference type="NCBI Taxonomy" id="931629"/>
    <lineage>
        <taxon>Bacteria</taxon>
        <taxon>Pseudomonadati</taxon>
        <taxon>Bacteroidota</taxon>
        <taxon>Sphingobacteriia</taxon>
        <taxon>Sphingobacteriales</taxon>
        <taxon>Sphingobacteriaceae</taxon>
        <taxon>Mucilaginibacter</taxon>
    </lineage>
</organism>
<gene>
    <name evidence="2" type="ORF">ACFQZI_02805</name>
</gene>
<name>A0ABW2ZAP0_9SPHI</name>
<dbReference type="EMBL" id="JBHTIA010000003">
    <property type="protein sequence ID" value="MFD0763768.1"/>
    <property type="molecule type" value="Genomic_DNA"/>
</dbReference>
<proteinExistence type="predicted"/>
<keyword evidence="1" id="KW-0812">Transmembrane</keyword>
<keyword evidence="1" id="KW-0472">Membrane</keyword>
<evidence type="ECO:0000313" key="2">
    <source>
        <dbReference type="EMBL" id="MFD0763768.1"/>
    </source>
</evidence>
<dbReference type="RefSeq" id="WP_377138133.1">
    <property type="nucleotide sequence ID" value="NZ_JBHTIA010000003.1"/>
</dbReference>
<feature type="transmembrane region" description="Helical" evidence="1">
    <location>
        <begin position="47"/>
        <end position="68"/>
    </location>
</feature>
<evidence type="ECO:0000313" key="3">
    <source>
        <dbReference type="Proteomes" id="UP001597073"/>
    </source>
</evidence>
<keyword evidence="1" id="KW-1133">Transmembrane helix</keyword>
<keyword evidence="3" id="KW-1185">Reference proteome</keyword>
<accession>A0ABW2ZAP0</accession>
<sequence>MKIKNMDMQDKEIDSLFRSKLDNFEIEPSAHVWNGIETQMANKKRPLGLYLSIAASLLILLSAGLYFVSNTNDVAKKPVQIVAAKNNKPAKTIVLPVIVVPNVTEPQLRKVIALNTVVSRKQKVKVAQKPVTIIKQEEIIQPVQQLAQVVQKTDVQVQYVVPDKSVPFNEKIATPEQEPISANAQVIQPQGEVAKTLAAAPVKKRRIRNFGDLINAVVSKVDKRKDKLIEFSTPKDEDDSTLSGLNLGFIKIKKTDQ</sequence>
<reference evidence="3" key="1">
    <citation type="journal article" date="2019" name="Int. J. Syst. Evol. Microbiol.">
        <title>The Global Catalogue of Microorganisms (GCM) 10K type strain sequencing project: providing services to taxonomists for standard genome sequencing and annotation.</title>
        <authorList>
            <consortium name="The Broad Institute Genomics Platform"/>
            <consortium name="The Broad Institute Genome Sequencing Center for Infectious Disease"/>
            <person name="Wu L."/>
            <person name="Ma J."/>
        </authorList>
    </citation>
    <scope>NUCLEOTIDE SEQUENCE [LARGE SCALE GENOMIC DNA]</scope>
    <source>
        <strain evidence="3">CCUG 60742</strain>
    </source>
</reference>